<dbReference type="GO" id="GO:0009279">
    <property type="term" value="C:cell outer membrane"/>
    <property type="evidence" value="ECO:0007669"/>
    <property type="project" value="UniProtKB-SubCell"/>
</dbReference>
<name>A0A9X3DCA7_9SPHI</name>
<dbReference type="InterPro" id="IPR006664">
    <property type="entry name" value="OMP_bac"/>
</dbReference>
<evidence type="ECO:0000313" key="7">
    <source>
        <dbReference type="EMBL" id="MCX3263466.1"/>
    </source>
</evidence>
<evidence type="ECO:0000256" key="4">
    <source>
        <dbReference type="PROSITE-ProRule" id="PRU00473"/>
    </source>
</evidence>
<dbReference type="Pfam" id="PF00691">
    <property type="entry name" value="OmpA"/>
    <property type="match status" value="1"/>
</dbReference>
<dbReference type="Gene3D" id="3.30.1330.60">
    <property type="entry name" value="OmpA-like domain"/>
    <property type="match status" value="1"/>
</dbReference>
<dbReference type="InterPro" id="IPR050330">
    <property type="entry name" value="Bact_OuterMem_StrucFunc"/>
</dbReference>
<dbReference type="InterPro" id="IPR011990">
    <property type="entry name" value="TPR-like_helical_dom_sf"/>
</dbReference>
<dbReference type="InterPro" id="IPR008969">
    <property type="entry name" value="CarboxyPept-like_regulatory"/>
</dbReference>
<keyword evidence="8" id="KW-1185">Reference proteome</keyword>
<dbReference type="EMBL" id="JAPJUH010000001">
    <property type="protein sequence ID" value="MCX3263466.1"/>
    <property type="molecule type" value="Genomic_DNA"/>
</dbReference>
<keyword evidence="2 4" id="KW-0472">Membrane</keyword>
<dbReference type="SUPFAM" id="SSF82171">
    <property type="entry name" value="DPP6 N-terminal domain-like"/>
    <property type="match status" value="1"/>
</dbReference>
<evidence type="ECO:0000313" key="8">
    <source>
        <dbReference type="Proteomes" id="UP001142592"/>
    </source>
</evidence>
<keyword evidence="5" id="KW-0732">Signal</keyword>
<dbReference type="InterPro" id="IPR036737">
    <property type="entry name" value="OmpA-like_sf"/>
</dbReference>
<dbReference type="SUPFAM" id="SSF103088">
    <property type="entry name" value="OmpA-like"/>
    <property type="match status" value="1"/>
</dbReference>
<dbReference type="SUPFAM" id="SSF48452">
    <property type="entry name" value="TPR-like"/>
    <property type="match status" value="1"/>
</dbReference>
<dbReference type="PRINTS" id="PR01021">
    <property type="entry name" value="OMPADOMAIN"/>
</dbReference>
<reference evidence="7" key="1">
    <citation type="submission" date="2022-11" db="EMBL/GenBank/DDBJ databases">
        <authorList>
            <person name="Graham C."/>
            <person name="Newman J.D."/>
        </authorList>
    </citation>
    <scope>NUCLEOTIDE SEQUENCE</scope>
    <source>
        <strain evidence="7">DSM 19486</strain>
    </source>
</reference>
<dbReference type="SUPFAM" id="SSF49464">
    <property type="entry name" value="Carboxypeptidase regulatory domain-like"/>
    <property type="match status" value="1"/>
</dbReference>
<dbReference type="RefSeq" id="WP_010603299.1">
    <property type="nucleotide sequence ID" value="NZ_JAPJUH010000001.1"/>
</dbReference>
<comment type="subcellular location">
    <subcellularLocation>
        <location evidence="1">Cell outer membrane</location>
    </subcellularLocation>
</comment>
<protein>
    <submittedName>
        <fullName evidence="7">OmpA family protein</fullName>
    </submittedName>
</protein>
<dbReference type="PROSITE" id="PS51123">
    <property type="entry name" value="OMPA_2"/>
    <property type="match status" value="1"/>
</dbReference>
<comment type="caution">
    <text evidence="7">The sequence shown here is derived from an EMBL/GenBank/DDBJ whole genome shotgun (WGS) entry which is preliminary data.</text>
</comment>
<dbReference type="Pfam" id="PF13620">
    <property type="entry name" value="CarboxypepD_reg"/>
    <property type="match status" value="1"/>
</dbReference>
<evidence type="ECO:0000256" key="3">
    <source>
        <dbReference type="ARBA" id="ARBA00023237"/>
    </source>
</evidence>
<accession>A0A9X3DCA7</accession>
<dbReference type="Pfam" id="PF07676">
    <property type="entry name" value="PD40"/>
    <property type="match status" value="1"/>
</dbReference>
<feature type="signal peptide" evidence="5">
    <location>
        <begin position="1"/>
        <end position="21"/>
    </location>
</feature>
<organism evidence="7 8">
    <name type="scientific">Pedobacter agri</name>
    <dbReference type="NCBI Taxonomy" id="454586"/>
    <lineage>
        <taxon>Bacteria</taxon>
        <taxon>Pseudomonadati</taxon>
        <taxon>Bacteroidota</taxon>
        <taxon>Sphingobacteriia</taxon>
        <taxon>Sphingobacteriales</taxon>
        <taxon>Sphingobacteriaceae</taxon>
        <taxon>Pedobacter</taxon>
    </lineage>
</organism>
<sequence>MKYIIKLNMVLVLVIAQGHFAKAQYVIKEADAQYDLYNYQKAIELYTAAYQKKKTVHSVERLAESYRLTRDYKQAESWFAILTAMEGAKSDATLKYAEALRHNAKYAEAKVQFNKYADMEKETTAAQRLLWSASCDSAIKWMQNPKFVTLKNEQSLNSPQSDWGAIKYGNGLVFTSDRTNVSAEAKASKNRPFLKFDGSKLPDRNTYGWTGNDYLRFYEKSTGNDTIGLFPIDPGTNYHVGNASFTPDGNEVFFTLTRIPNRIQRKKGAPTTVNIELYSSKKVLGVWQKPVAFRYNAVDSYSVGDPLVTDNGNTLYFVSNMPGGKGGTDIYKSTRNADSTWSDALNLSQYNSSGNERTPMFDAEGNLYFSSDGFPGMGGLDIFKAVNNGVQNMGYPLNSADDDFAFTLHSKNEGYLSSNRDGGMGSDDIYSFVEKLILAFKLEGKVFDKQSNEPLANAIVSLTASNGNPLKVATNADGSFKFDLDANMDYSIQGEKTGYRVASPENLTTKGLTTSTVLKKDLYLEKISIGKAIRLENIYYDFDKSNIRPDAAIELDKLVKIMTENPTIWIELGSHTDSRGNDEYNQSLSQRRANSAVQYIIDKGIDKSRITAKGYGESRLVNGCSNGVKCSVADHQLNRRTEFTITKQ</sequence>
<evidence type="ECO:0000256" key="1">
    <source>
        <dbReference type="ARBA" id="ARBA00004442"/>
    </source>
</evidence>
<dbReference type="PANTHER" id="PTHR30329:SF21">
    <property type="entry name" value="LIPOPROTEIN YIAD-RELATED"/>
    <property type="match status" value="1"/>
</dbReference>
<keyword evidence="3" id="KW-0998">Cell outer membrane</keyword>
<dbReference type="AlphaFoldDB" id="A0A9X3DCA7"/>
<feature type="domain" description="OmpA-like" evidence="6">
    <location>
        <begin position="527"/>
        <end position="648"/>
    </location>
</feature>
<evidence type="ECO:0000259" key="6">
    <source>
        <dbReference type="PROSITE" id="PS51123"/>
    </source>
</evidence>
<dbReference type="PANTHER" id="PTHR30329">
    <property type="entry name" value="STATOR ELEMENT OF FLAGELLAR MOTOR COMPLEX"/>
    <property type="match status" value="1"/>
</dbReference>
<dbReference type="InterPro" id="IPR006665">
    <property type="entry name" value="OmpA-like"/>
</dbReference>
<dbReference type="Gene3D" id="1.25.40.10">
    <property type="entry name" value="Tetratricopeptide repeat domain"/>
    <property type="match status" value="1"/>
</dbReference>
<proteinExistence type="predicted"/>
<dbReference type="Proteomes" id="UP001142592">
    <property type="component" value="Unassembled WGS sequence"/>
</dbReference>
<dbReference type="CDD" id="cd07185">
    <property type="entry name" value="OmpA_C-like"/>
    <property type="match status" value="1"/>
</dbReference>
<dbReference type="Gene3D" id="2.60.40.1120">
    <property type="entry name" value="Carboxypeptidase-like, regulatory domain"/>
    <property type="match status" value="1"/>
</dbReference>
<dbReference type="InterPro" id="IPR011659">
    <property type="entry name" value="WD40"/>
</dbReference>
<evidence type="ECO:0000256" key="5">
    <source>
        <dbReference type="SAM" id="SignalP"/>
    </source>
</evidence>
<evidence type="ECO:0000256" key="2">
    <source>
        <dbReference type="ARBA" id="ARBA00023136"/>
    </source>
</evidence>
<gene>
    <name evidence="7" type="ORF">OQZ29_01850</name>
</gene>
<feature type="chain" id="PRO_5040725043" evidence="5">
    <location>
        <begin position="22"/>
        <end position="648"/>
    </location>
</feature>